<organism evidence="3 4">
    <name type="scientific">Eragrostis curvula</name>
    <name type="common">weeping love grass</name>
    <dbReference type="NCBI Taxonomy" id="38414"/>
    <lineage>
        <taxon>Eukaryota</taxon>
        <taxon>Viridiplantae</taxon>
        <taxon>Streptophyta</taxon>
        <taxon>Embryophyta</taxon>
        <taxon>Tracheophyta</taxon>
        <taxon>Spermatophyta</taxon>
        <taxon>Magnoliopsida</taxon>
        <taxon>Liliopsida</taxon>
        <taxon>Poales</taxon>
        <taxon>Poaceae</taxon>
        <taxon>PACMAD clade</taxon>
        <taxon>Chloridoideae</taxon>
        <taxon>Eragrostideae</taxon>
        <taxon>Eragrostidinae</taxon>
        <taxon>Eragrostis</taxon>
    </lineage>
</organism>
<dbReference type="Gene3D" id="3.30.60.30">
    <property type="match status" value="1"/>
</dbReference>
<reference evidence="3 4" key="1">
    <citation type="journal article" date="2019" name="Sci. Rep.">
        <title>A high-quality genome of Eragrostis curvula grass provides insights into Poaceae evolution and supports new strategies to enhance forage quality.</title>
        <authorList>
            <person name="Carballo J."/>
            <person name="Santos B.A.C.M."/>
            <person name="Zappacosta D."/>
            <person name="Garbus I."/>
            <person name="Selva J.P."/>
            <person name="Gallo C.A."/>
            <person name="Diaz A."/>
            <person name="Albertini E."/>
            <person name="Caccamo M."/>
            <person name="Echenique V."/>
        </authorList>
    </citation>
    <scope>NUCLEOTIDE SEQUENCE [LARGE SCALE GENOMIC DNA]</scope>
    <source>
        <strain evidence="4">cv. Victoria</strain>
        <tissue evidence="3">Leaf</tissue>
    </source>
</reference>
<evidence type="ECO:0000256" key="2">
    <source>
        <dbReference type="ARBA" id="ARBA00023033"/>
    </source>
</evidence>
<dbReference type="InterPro" id="IPR003465">
    <property type="entry name" value="Prot_inh_I20"/>
</dbReference>
<accession>A0A5J9V188</accession>
<feature type="non-terminal residue" evidence="3">
    <location>
        <position position="1"/>
    </location>
</feature>
<dbReference type="Gramene" id="TVU29676">
    <property type="protein sequence ID" value="TVU29676"/>
    <property type="gene ID" value="EJB05_21253"/>
</dbReference>
<comment type="caution">
    <text evidence="3">The sequence shown here is derived from an EMBL/GenBank/DDBJ whole genome shotgun (WGS) entry which is preliminary data.</text>
</comment>
<dbReference type="PANTHER" id="PTHR45934:SF2">
    <property type="entry name" value="MONOOXYGENASE 1"/>
    <property type="match status" value="1"/>
</dbReference>
<dbReference type="SUPFAM" id="SSF100897">
    <property type="entry name" value="Plant proteinase inhibitors"/>
    <property type="match status" value="1"/>
</dbReference>
<keyword evidence="2" id="KW-0503">Monooxygenase</keyword>
<dbReference type="GO" id="GO:0004497">
    <property type="term" value="F:monooxygenase activity"/>
    <property type="evidence" value="ECO:0007669"/>
    <property type="project" value="UniProtKB-KW"/>
</dbReference>
<keyword evidence="1" id="KW-0560">Oxidoreductase</keyword>
<proteinExistence type="predicted"/>
<dbReference type="Proteomes" id="UP000324897">
    <property type="component" value="Chromosome 1"/>
</dbReference>
<name>A0A5J9V188_9POAL</name>
<protein>
    <submittedName>
        <fullName evidence="3">Uncharacterized protein</fullName>
    </submittedName>
</protein>
<evidence type="ECO:0000313" key="3">
    <source>
        <dbReference type="EMBL" id="TVU29676.1"/>
    </source>
</evidence>
<dbReference type="Pfam" id="PF02428">
    <property type="entry name" value="Prot_inhib_II"/>
    <property type="match status" value="1"/>
</dbReference>
<dbReference type="AlphaFoldDB" id="A0A5J9V188"/>
<dbReference type="EMBL" id="RWGY01000011">
    <property type="protein sequence ID" value="TVU29676.1"/>
    <property type="molecule type" value="Genomic_DNA"/>
</dbReference>
<dbReference type="PANTHER" id="PTHR45934">
    <property type="entry name" value="FAD/NAD(P)-BINDING OXIDOREDUCTASE FAMILY PROTEIN"/>
    <property type="match status" value="1"/>
</dbReference>
<sequence length="126" mass="13591">MRGVLHWIVTGLMVDGCYIKSSEAGQGRFFPCPMYCLNAAYMTCTSSGGQHLEAVCNCCVVKKKGCTICLNNRQPMKKGIASIVLEKSETLRADGSAIGIYVNGWRVLVQLGVAAELRETANVITA</sequence>
<evidence type="ECO:0000313" key="4">
    <source>
        <dbReference type="Proteomes" id="UP000324897"/>
    </source>
</evidence>
<dbReference type="OrthoDB" id="1539471at2759"/>
<keyword evidence="4" id="KW-1185">Reference proteome</keyword>
<dbReference type="InterPro" id="IPR044560">
    <property type="entry name" value="MOase"/>
</dbReference>
<dbReference type="GO" id="GO:0004867">
    <property type="term" value="F:serine-type endopeptidase inhibitor activity"/>
    <property type="evidence" value="ECO:0007669"/>
    <property type="project" value="InterPro"/>
</dbReference>
<gene>
    <name evidence="3" type="ORF">EJB05_21253</name>
</gene>
<evidence type="ECO:0000256" key="1">
    <source>
        <dbReference type="ARBA" id="ARBA00023002"/>
    </source>
</evidence>